<dbReference type="SUPFAM" id="SSF51430">
    <property type="entry name" value="NAD(P)-linked oxidoreductase"/>
    <property type="match status" value="1"/>
</dbReference>
<evidence type="ECO:0000256" key="1">
    <source>
        <dbReference type="ARBA" id="ARBA00007905"/>
    </source>
</evidence>
<dbReference type="Gene3D" id="3.20.20.100">
    <property type="entry name" value="NADP-dependent oxidoreductase domain"/>
    <property type="match status" value="1"/>
</dbReference>
<feature type="binding site" evidence="5">
    <location>
        <position position="110"/>
    </location>
    <ligand>
        <name>substrate</name>
    </ligand>
</feature>
<evidence type="ECO:0000313" key="9">
    <source>
        <dbReference type="Proteomes" id="UP000241107"/>
    </source>
</evidence>
<evidence type="ECO:0000256" key="3">
    <source>
        <dbReference type="ARBA" id="ARBA00023277"/>
    </source>
</evidence>
<evidence type="ECO:0000259" key="7">
    <source>
        <dbReference type="Pfam" id="PF00248"/>
    </source>
</evidence>
<dbReference type="AlphaFoldDB" id="A0A2P7YSU4"/>
<dbReference type="GO" id="GO:0003729">
    <property type="term" value="F:mRNA binding"/>
    <property type="evidence" value="ECO:0007669"/>
    <property type="project" value="EnsemblFungi"/>
</dbReference>
<evidence type="ECO:0000256" key="2">
    <source>
        <dbReference type="ARBA" id="ARBA00023002"/>
    </source>
</evidence>
<feature type="site" description="Lowers pKa of active site Tyr" evidence="6">
    <location>
        <position position="77"/>
    </location>
</feature>
<dbReference type="PROSITE" id="PS00062">
    <property type="entry name" value="ALDOKETO_REDUCTASE_2"/>
    <property type="match status" value="1"/>
</dbReference>
<evidence type="ECO:0000256" key="5">
    <source>
        <dbReference type="PIRSR" id="PIRSR000097-2"/>
    </source>
</evidence>
<dbReference type="InterPro" id="IPR036812">
    <property type="entry name" value="NAD(P)_OxRdtase_dom_sf"/>
</dbReference>
<dbReference type="Proteomes" id="UP000241107">
    <property type="component" value="Unassembled WGS sequence"/>
</dbReference>
<dbReference type="InterPro" id="IPR018170">
    <property type="entry name" value="Aldo/ket_reductase_CS"/>
</dbReference>
<dbReference type="OrthoDB" id="416253at2759"/>
<comment type="caution">
    <text evidence="8">The sequence shown here is derived from an EMBL/GenBank/DDBJ whole genome shotgun (WGS) entry which is preliminary data.</text>
</comment>
<protein>
    <submittedName>
        <fullName evidence="8">NADPH-dependent D-xylose reductase</fullName>
    </submittedName>
</protein>
<dbReference type="GO" id="GO:0032866">
    <property type="term" value="F:D-xylose reductase (NADPH) activity"/>
    <property type="evidence" value="ECO:0007669"/>
    <property type="project" value="EnsemblFungi"/>
</dbReference>
<feature type="domain" description="NADP-dependent oxidoreductase" evidence="7">
    <location>
        <begin position="17"/>
        <end position="300"/>
    </location>
</feature>
<reference evidence="8 9" key="1">
    <citation type="submission" date="2018-03" db="EMBL/GenBank/DDBJ databases">
        <title>Candida pseudohaemulonii genome assembly and annotation.</title>
        <authorList>
            <person name="Munoz J.F."/>
            <person name="Gade L.G."/>
            <person name="Chow N.A."/>
            <person name="Litvintseva A.P."/>
            <person name="Loparev V.N."/>
            <person name="Cuomo C.A."/>
        </authorList>
    </citation>
    <scope>NUCLEOTIDE SEQUENCE [LARGE SCALE GENOMIC DNA]</scope>
    <source>
        <strain evidence="8 9">B12108</strain>
    </source>
</reference>
<gene>
    <name evidence="8" type="ORF">C7M61_002318</name>
</gene>
<dbReference type="InterPro" id="IPR023210">
    <property type="entry name" value="NADP_OxRdtase_dom"/>
</dbReference>
<evidence type="ECO:0000313" key="8">
    <source>
        <dbReference type="EMBL" id="PSK39009.1"/>
    </source>
</evidence>
<dbReference type="FunFam" id="3.20.20.100:FF:000007">
    <property type="entry name" value="NAD(P)H-dependent D-xylose reductase xyl1"/>
    <property type="match status" value="1"/>
</dbReference>
<dbReference type="InterPro" id="IPR020471">
    <property type="entry name" value="AKR"/>
</dbReference>
<keyword evidence="3" id="KW-0119">Carbohydrate metabolism</keyword>
<dbReference type="VEuPathDB" id="FungiDB:C7M61_002318"/>
<name>A0A2P7YSU4_9ASCO</name>
<dbReference type="EMBL" id="PYFQ01000004">
    <property type="protein sequence ID" value="PSK39009.1"/>
    <property type="molecule type" value="Genomic_DNA"/>
</dbReference>
<proteinExistence type="inferred from homology"/>
<dbReference type="Pfam" id="PF00248">
    <property type="entry name" value="Aldo_ket_red"/>
    <property type="match status" value="1"/>
</dbReference>
<comment type="similarity">
    <text evidence="1">Belongs to the aldo/keto reductase family.</text>
</comment>
<dbReference type="PROSITE" id="PS00798">
    <property type="entry name" value="ALDOKETO_REDUCTASE_1"/>
    <property type="match status" value="1"/>
</dbReference>
<dbReference type="GO" id="GO:0042843">
    <property type="term" value="P:D-xylose catabolic process"/>
    <property type="evidence" value="ECO:0007669"/>
    <property type="project" value="EnsemblFungi"/>
</dbReference>
<dbReference type="PROSITE" id="PS00063">
    <property type="entry name" value="ALDOKETO_REDUCTASE_3"/>
    <property type="match status" value="1"/>
</dbReference>
<evidence type="ECO:0000256" key="4">
    <source>
        <dbReference type="PIRSR" id="PIRSR000097-1"/>
    </source>
</evidence>
<feature type="active site" description="Proton donor" evidence="4">
    <location>
        <position position="48"/>
    </location>
</feature>
<dbReference type="STRING" id="418784.A0A2P7YSU4"/>
<accession>A0A2P7YSU4</accession>
<keyword evidence="2" id="KW-0560">Oxidoreductase</keyword>
<evidence type="ECO:0000256" key="6">
    <source>
        <dbReference type="PIRSR" id="PIRSR000097-3"/>
    </source>
</evidence>
<dbReference type="GO" id="GO:0034599">
    <property type="term" value="P:cellular response to oxidative stress"/>
    <property type="evidence" value="ECO:0007669"/>
    <property type="project" value="EnsemblFungi"/>
</dbReference>
<dbReference type="GO" id="GO:0071470">
    <property type="term" value="P:cellular response to osmotic stress"/>
    <property type="evidence" value="ECO:0007669"/>
    <property type="project" value="EnsemblFungi"/>
</dbReference>
<dbReference type="GO" id="GO:0019388">
    <property type="term" value="P:galactose catabolic process"/>
    <property type="evidence" value="ECO:0007669"/>
    <property type="project" value="EnsemblFungi"/>
</dbReference>
<dbReference type="PANTHER" id="PTHR11732">
    <property type="entry name" value="ALDO/KETO REDUCTASE"/>
    <property type="match status" value="1"/>
</dbReference>
<sequence>MATITLNDGNKMPQVGFGCWKVDKETCADQIFNAIEVGYRLFDGAQDYGNEKEVGQGINRALDEGIVARDELFVVSKLWNTNHAPEHVEEAVDKVLSDLKLDYLDLWLIHFPVALKYVPPSEKYPAGLTGLKDDKLRYEDVPILDTWRAMEALVKKGKVKSIGISNFTGALIEDLLRGAKIPPAVLQIEHHPYLQQKRLVEWVQSKGIAITAYSSFGPQSFLELNHKGALKIPGLFEHEDVAGIAKKHDKTPAQVLLRWATQRGIAVIPKSNKTERLVQNLGVNDFTLTDEELATIAELDIGLRFNDPWDWDKIPLFV</sequence>
<organism evidence="8 9">
    <name type="scientific">Candidozyma pseudohaemuli</name>
    <dbReference type="NCBI Taxonomy" id="418784"/>
    <lineage>
        <taxon>Eukaryota</taxon>
        <taxon>Fungi</taxon>
        <taxon>Dikarya</taxon>
        <taxon>Ascomycota</taxon>
        <taxon>Saccharomycotina</taxon>
        <taxon>Pichiomycetes</taxon>
        <taxon>Metschnikowiaceae</taxon>
        <taxon>Candidozyma</taxon>
    </lineage>
</organism>
<dbReference type="PIRSF" id="PIRSF000097">
    <property type="entry name" value="AKR"/>
    <property type="match status" value="1"/>
</dbReference>
<dbReference type="GeneID" id="36565707"/>
<keyword evidence="9" id="KW-1185">Reference proteome</keyword>
<dbReference type="RefSeq" id="XP_024714195.1">
    <property type="nucleotide sequence ID" value="XM_024857696.1"/>
</dbReference>
<dbReference type="PRINTS" id="PR00069">
    <property type="entry name" value="ALDKETRDTASE"/>
</dbReference>
<dbReference type="GO" id="GO:0019568">
    <property type="term" value="P:arabinose catabolic process"/>
    <property type="evidence" value="ECO:0007669"/>
    <property type="project" value="EnsemblFungi"/>
</dbReference>